<gene>
    <name evidence="2" type="ORF">JEOSCH030_00468</name>
</gene>
<dbReference type="InterPro" id="IPR038078">
    <property type="entry name" value="PhoU-like_sf"/>
</dbReference>
<reference evidence="2 3" key="1">
    <citation type="submission" date="2020-07" db="EMBL/GenBank/DDBJ databases">
        <authorList>
            <person name="Criscuolo A."/>
        </authorList>
    </citation>
    <scope>NUCLEOTIDE SEQUENCE [LARGE SCALE GENOMIC DNA]</scope>
    <source>
        <strain evidence="3">CIP 111030</strain>
    </source>
</reference>
<dbReference type="InterPro" id="IPR018445">
    <property type="entry name" value="Put_Phosphate_transp_reg"/>
</dbReference>
<dbReference type="SUPFAM" id="SSF109755">
    <property type="entry name" value="PhoU-like"/>
    <property type="match status" value="1"/>
</dbReference>
<dbReference type="AlphaFoldDB" id="A0A6V7R6E6"/>
<dbReference type="RefSeq" id="WP_186085468.1">
    <property type="nucleotide sequence ID" value="NZ_BMDB01000001.1"/>
</dbReference>
<proteinExistence type="inferred from homology"/>
<evidence type="ECO:0000313" key="2">
    <source>
        <dbReference type="EMBL" id="CAD2072876.1"/>
    </source>
</evidence>
<dbReference type="Gene3D" id="1.20.58.220">
    <property type="entry name" value="Phosphate transport system protein phou homolog 2, domain 2"/>
    <property type="match status" value="1"/>
</dbReference>
<evidence type="ECO:0008006" key="4">
    <source>
        <dbReference type="Google" id="ProtNLM"/>
    </source>
</evidence>
<comment type="caution">
    <text evidence="2">The sequence shown here is derived from an EMBL/GenBank/DDBJ whole genome shotgun (WGS) entry which is preliminary data.</text>
</comment>
<keyword evidence="3" id="KW-1185">Reference proteome</keyword>
<dbReference type="Proteomes" id="UP000521032">
    <property type="component" value="Unassembled WGS sequence"/>
</dbReference>
<accession>A0A6V7R6E6</accession>
<dbReference type="EMBL" id="CAJEWE010000006">
    <property type="protein sequence ID" value="CAD2072876.1"/>
    <property type="molecule type" value="Genomic_DNA"/>
</dbReference>
<evidence type="ECO:0000313" key="3">
    <source>
        <dbReference type="Proteomes" id="UP000521032"/>
    </source>
</evidence>
<name>A0A6V7R6E6_9BACL</name>
<dbReference type="PANTHER" id="PTHR37298">
    <property type="entry name" value="UPF0111 PROTEIN YKAA"/>
    <property type="match status" value="1"/>
</dbReference>
<comment type="similarity">
    <text evidence="1">Belongs to the UPF0111 family.</text>
</comment>
<dbReference type="InterPro" id="IPR052912">
    <property type="entry name" value="UPF0111_domain"/>
</dbReference>
<dbReference type="Pfam" id="PF01865">
    <property type="entry name" value="PhoU_div"/>
    <property type="match status" value="1"/>
</dbReference>
<protein>
    <recommendedName>
        <fullName evidence="4">Pit accessory protein</fullName>
    </recommendedName>
</protein>
<dbReference type="PANTHER" id="PTHR37298:SF1">
    <property type="entry name" value="UPF0111 PROTEIN YKAA"/>
    <property type="match status" value="1"/>
</dbReference>
<evidence type="ECO:0000256" key="1">
    <source>
        <dbReference type="ARBA" id="ARBA00008591"/>
    </source>
</evidence>
<sequence>MFNRKPNKFAVQLNTMVENLERAAKDFENVNLDSEFDFKTYFDNIKAFETHGDNLMHHLISDLNQTFITPIEREDILALANALDDVLDGMEEVAAMFMMYNRKRHTPHINVFVENISKACSEAKVAVGLVNERKFDHVRVHAIKIKEYETNCDAVLRTSIKELFETEENPIKIMQMKDIYNNLENIADRCQAVAVILESIVMKNS</sequence>
<organism evidence="2 3">
    <name type="scientific">Phocicoccus schoeneichii</name>
    <dbReference type="NCBI Taxonomy" id="1812261"/>
    <lineage>
        <taxon>Bacteria</taxon>
        <taxon>Bacillati</taxon>
        <taxon>Bacillota</taxon>
        <taxon>Bacilli</taxon>
        <taxon>Bacillales</taxon>
        <taxon>Salinicoccaceae</taxon>
        <taxon>Phocicoccus</taxon>
    </lineage>
</organism>